<organism evidence="9 10">
    <name type="scientific">Orlajensenia flava</name>
    <dbReference type="NCBI Taxonomy" id="2565934"/>
    <lineage>
        <taxon>Bacteria</taxon>
        <taxon>Bacillati</taxon>
        <taxon>Actinomycetota</taxon>
        <taxon>Actinomycetes</taxon>
        <taxon>Micrococcales</taxon>
        <taxon>Microbacteriaceae</taxon>
        <taxon>Orlajensenia</taxon>
    </lineage>
</organism>
<dbReference type="OrthoDB" id="4926350at2"/>
<evidence type="ECO:0000256" key="3">
    <source>
        <dbReference type="ARBA" id="ARBA00022475"/>
    </source>
</evidence>
<dbReference type="PANTHER" id="PTHR30151">
    <property type="entry name" value="ALKANE SULFONATE ABC TRANSPORTER-RELATED, MEMBRANE SUBUNIT"/>
    <property type="match status" value="1"/>
</dbReference>
<dbReference type="Proteomes" id="UP000307380">
    <property type="component" value="Unassembled WGS sequence"/>
</dbReference>
<evidence type="ECO:0000256" key="1">
    <source>
        <dbReference type="ARBA" id="ARBA00004651"/>
    </source>
</evidence>
<dbReference type="GO" id="GO:0005886">
    <property type="term" value="C:plasma membrane"/>
    <property type="evidence" value="ECO:0007669"/>
    <property type="project" value="UniProtKB-SubCell"/>
</dbReference>
<evidence type="ECO:0000256" key="5">
    <source>
        <dbReference type="ARBA" id="ARBA00022989"/>
    </source>
</evidence>
<dbReference type="PROSITE" id="PS50928">
    <property type="entry name" value="ABC_TM1"/>
    <property type="match status" value="1"/>
</dbReference>
<dbReference type="AlphaFoldDB" id="A0A4S4FTS8"/>
<feature type="domain" description="ABC transmembrane type-1" evidence="8">
    <location>
        <begin position="110"/>
        <end position="306"/>
    </location>
</feature>
<keyword evidence="6 7" id="KW-0472">Membrane</keyword>
<comment type="similarity">
    <text evidence="7">Belongs to the binding-protein-dependent transport system permease family.</text>
</comment>
<comment type="subcellular location">
    <subcellularLocation>
        <location evidence="1 7">Cell membrane</location>
        <topology evidence="1 7">Multi-pass membrane protein</topology>
    </subcellularLocation>
</comment>
<protein>
    <submittedName>
        <fullName evidence="9">ABC transporter permease subunit</fullName>
    </submittedName>
</protein>
<dbReference type="Pfam" id="PF00528">
    <property type="entry name" value="BPD_transp_1"/>
    <property type="match status" value="1"/>
</dbReference>
<accession>A0A4S4FTS8</accession>
<dbReference type="InterPro" id="IPR000515">
    <property type="entry name" value="MetI-like"/>
</dbReference>
<evidence type="ECO:0000313" key="9">
    <source>
        <dbReference type="EMBL" id="THG33834.1"/>
    </source>
</evidence>
<comment type="caution">
    <text evidence="9">The sequence shown here is derived from an EMBL/GenBank/DDBJ whole genome shotgun (WGS) entry which is preliminary data.</text>
</comment>
<feature type="transmembrane region" description="Helical" evidence="7">
    <location>
        <begin position="288"/>
        <end position="309"/>
    </location>
</feature>
<dbReference type="GO" id="GO:0055085">
    <property type="term" value="P:transmembrane transport"/>
    <property type="evidence" value="ECO:0007669"/>
    <property type="project" value="InterPro"/>
</dbReference>
<gene>
    <name evidence="9" type="ORF">E6C70_10310</name>
</gene>
<feature type="transmembrane region" description="Helical" evidence="7">
    <location>
        <begin position="237"/>
        <end position="260"/>
    </location>
</feature>
<dbReference type="EMBL" id="SSSN01000007">
    <property type="protein sequence ID" value="THG33834.1"/>
    <property type="molecule type" value="Genomic_DNA"/>
</dbReference>
<evidence type="ECO:0000256" key="4">
    <source>
        <dbReference type="ARBA" id="ARBA00022692"/>
    </source>
</evidence>
<name>A0A4S4FTS8_9MICO</name>
<dbReference type="RefSeq" id="WP_136424473.1">
    <property type="nucleotide sequence ID" value="NZ_SSSN01000007.1"/>
</dbReference>
<dbReference type="PANTHER" id="PTHR30151:SF41">
    <property type="entry name" value="ABC TRANSPORTER PERMEASE PROTEIN"/>
    <property type="match status" value="1"/>
</dbReference>
<feature type="transmembrane region" description="Helical" evidence="7">
    <location>
        <begin position="179"/>
        <end position="201"/>
    </location>
</feature>
<keyword evidence="10" id="KW-1185">Reference proteome</keyword>
<evidence type="ECO:0000256" key="2">
    <source>
        <dbReference type="ARBA" id="ARBA00022448"/>
    </source>
</evidence>
<keyword evidence="2 7" id="KW-0813">Transport</keyword>
<sequence>MTVSEALKTVDAGSVGTVADVVEAPRAPRRVGAGRRVLLGALGVVILAAVWELYKALGPADGVVIGGITVLPRTTDLAMPHVWDMIARLFEPVSSIAGAPPMWLAVLQASAFSLGIAAVGWVVGVLVGGLLAVLMQRFITAEAAVLPWIILSQTVPLIAIAPLVRRWGAQIHLGTFEWAPWMSVAVIASYLAFFPVSIGALRGLNSPDTNHVELMRSYAAGWWSTLVRLRLPASVPYLLPALRLGAASAVIGTVVAEVSIGLRGGIGRMVVEFAAAAGGDPAKPWAPIFGAVLVGLLAAGFVSLIGVFLRRYRRGEVPA</sequence>
<keyword evidence="4 7" id="KW-0812">Transmembrane</keyword>
<evidence type="ECO:0000256" key="6">
    <source>
        <dbReference type="ARBA" id="ARBA00023136"/>
    </source>
</evidence>
<feature type="transmembrane region" description="Helical" evidence="7">
    <location>
        <begin position="145"/>
        <end position="164"/>
    </location>
</feature>
<proteinExistence type="inferred from homology"/>
<dbReference type="SUPFAM" id="SSF161098">
    <property type="entry name" value="MetI-like"/>
    <property type="match status" value="1"/>
</dbReference>
<keyword evidence="5 7" id="KW-1133">Transmembrane helix</keyword>
<feature type="transmembrane region" description="Helical" evidence="7">
    <location>
        <begin position="111"/>
        <end position="133"/>
    </location>
</feature>
<dbReference type="Gene3D" id="1.10.3720.10">
    <property type="entry name" value="MetI-like"/>
    <property type="match status" value="1"/>
</dbReference>
<dbReference type="InterPro" id="IPR035906">
    <property type="entry name" value="MetI-like_sf"/>
</dbReference>
<evidence type="ECO:0000256" key="7">
    <source>
        <dbReference type="RuleBase" id="RU363032"/>
    </source>
</evidence>
<feature type="transmembrane region" description="Helical" evidence="7">
    <location>
        <begin position="37"/>
        <end position="54"/>
    </location>
</feature>
<evidence type="ECO:0000259" key="8">
    <source>
        <dbReference type="PROSITE" id="PS50928"/>
    </source>
</evidence>
<reference evidence="9 10" key="1">
    <citation type="submission" date="2019-04" db="EMBL/GenBank/DDBJ databases">
        <authorList>
            <person name="Jiang L."/>
        </authorList>
    </citation>
    <scope>NUCLEOTIDE SEQUENCE [LARGE SCALE GENOMIC DNA]</scope>
    <source>
        <strain evidence="9 10">YIM 131861</strain>
    </source>
</reference>
<evidence type="ECO:0000313" key="10">
    <source>
        <dbReference type="Proteomes" id="UP000307380"/>
    </source>
</evidence>
<keyword evidence="3" id="KW-1003">Cell membrane</keyword>